<protein>
    <submittedName>
        <fullName evidence="6">Robl_LC7 domain-containing protein</fullName>
    </submittedName>
</protein>
<feature type="transmembrane region" description="Helical" evidence="2">
    <location>
        <begin position="21"/>
        <end position="43"/>
    </location>
</feature>
<evidence type="ECO:0000313" key="5">
    <source>
        <dbReference type="Proteomes" id="UP000095283"/>
    </source>
</evidence>
<evidence type="ECO:0000256" key="1">
    <source>
        <dbReference type="ARBA" id="ARBA00007191"/>
    </source>
</evidence>
<proteinExistence type="inferred from homology"/>
<dbReference type="Proteomes" id="UP000095283">
    <property type="component" value="Unplaced"/>
</dbReference>
<dbReference type="AlphaFoldDB" id="A0A1I7X574"/>
<dbReference type="Pfam" id="PF12037">
    <property type="entry name" value="ATAD3_N"/>
    <property type="match status" value="1"/>
</dbReference>
<comment type="similarity">
    <text evidence="1">Belongs to the GAMAD family.</text>
</comment>
<keyword evidence="2" id="KW-0812">Transmembrane</keyword>
<keyword evidence="5" id="KW-1185">Reference proteome</keyword>
<reference evidence="6" key="1">
    <citation type="submission" date="2016-11" db="UniProtKB">
        <authorList>
            <consortium name="WormBaseParasite"/>
        </authorList>
    </citation>
    <scope>IDENTIFICATION</scope>
</reference>
<dbReference type="WBParaSite" id="Hba_12749">
    <property type="protein sequence ID" value="Hba_12749"/>
    <property type="gene ID" value="Hba_12749"/>
</dbReference>
<dbReference type="PANTHER" id="PTHR10779">
    <property type="entry name" value="DYNEIN LIGHT CHAIN ROADBLOCK"/>
    <property type="match status" value="1"/>
</dbReference>
<sequence>MSFFHEGIRKLPDRWQKVIERVCFMIVFLSIYKVIYIYIYIYINSRAIRSTLDDEATAQHTILLQQLCERSKGVIRELDGSNDLTFLRLRTKKNEIMIAPDKDYLLAGDSNERQVEQQTKVKKISDHYVNSFIIYEMYNKILNYIYYLFLSMKSDQMRVAEEERRKTLNEETKHFDCTIEHELALKHKYELDKIEAETRARAKAARENRDVNLEQMKLHEEENRKTVQYFFMLNNNCILYVYFKYVVKLIRNYLFFIILKYCQIWYDDQERIFRITFRSNSCSLNL</sequence>
<dbReference type="InterPro" id="IPR004942">
    <property type="entry name" value="Roadblock/LAMTOR2_dom"/>
</dbReference>
<keyword evidence="2" id="KW-0472">Membrane</keyword>
<name>A0A1I7X574_HETBA</name>
<keyword evidence="2" id="KW-1133">Transmembrane helix</keyword>
<dbReference type="InterPro" id="IPR021911">
    <property type="entry name" value="ATAD3_N"/>
</dbReference>
<organism evidence="5 6">
    <name type="scientific">Heterorhabditis bacteriophora</name>
    <name type="common">Entomopathogenic nematode worm</name>
    <dbReference type="NCBI Taxonomy" id="37862"/>
    <lineage>
        <taxon>Eukaryota</taxon>
        <taxon>Metazoa</taxon>
        <taxon>Ecdysozoa</taxon>
        <taxon>Nematoda</taxon>
        <taxon>Chromadorea</taxon>
        <taxon>Rhabditida</taxon>
        <taxon>Rhabditina</taxon>
        <taxon>Rhabditomorpha</taxon>
        <taxon>Strongyloidea</taxon>
        <taxon>Heterorhabditidae</taxon>
        <taxon>Heterorhabditis</taxon>
    </lineage>
</organism>
<evidence type="ECO:0000259" key="3">
    <source>
        <dbReference type="Pfam" id="PF03259"/>
    </source>
</evidence>
<dbReference type="Pfam" id="PF03259">
    <property type="entry name" value="Robl_LC7"/>
    <property type="match status" value="1"/>
</dbReference>
<dbReference type="SUPFAM" id="SSF103196">
    <property type="entry name" value="Roadblock/LC7 domain"/>
    <property type="match status" value="1"/>
</dbReference>
<evidence type="ECO:0000313" key="6">
    <source>
        <dbReference type="WBParaSite" id="Hba_12749"/>
    </source>
</evidence>
<feature type="domain" description="ATPase family AAA" evidence="4">
    <location>
        <begin position="178"/>
        <end position="227"/>
    </location>
</feature>
<accession>A0A1I7X574</accession>
<evidence type="ECO:0000259" key="4">
    <source>
        <dbReference type="Pfam" id="PF12037"/>
    </source>
</evidence>
<feature type="domain" description="Roadblock/LAMTOR2" evidence="3">
    <location>
        <begin position="47"/>
        <end position="106"/>
    </location>
</feature>
<evidence type="ECO:0000256" key="2">
    <source>
        <dbReference type="SAM" id="Phobius"/>
    </source>
</evidence>
<dbReference type="Gene3D" id="3.30.450.30">
    <property type="entry name" value="Dynein light chain 2a, cytoplasmic"/>
    <property type="match status" value="1"/>
</dbReference>